<organism evidence="1 2">
    <name type="scientific">Solanum commersonii</name>
    <name type="common">Commerson's wild potato</name>
    <name type="synonym">Commerson's nightshade</name>
    <dbReference type="NCBI Taxonomy" id="4109"/>
    <lineage>
        <taxon>Eukaryota</taxon>
        <taxon>Viridiplantae</taxon>
        <taxon>Streptophyta</taxon>
        <taxon>Embryophyta</taxon>
        <taxon>Tracheophyta</taxon>
        <taxon>Spermatophyta</taxon>
        <taxon>Magnoliopsida</taxon>
        <taxon>eudicotyledons</taxon>
        <taxon>Gunneridae</taxon>
        <taxon>Pentapetalae</taxon>
        <taxon>asterids</taxon>
        <taxon>lamiids</taxon>
        <taxon>Solanales</taxon>
        <taxon>Solanaceae</taxon>
        <taxon>Solanoideae</taxon>
        <taxon>Solaneae</taxon>
        <taxon>Solanum</taxon>
    </lineage>
</organism>
<reference evidence="1 2" key="1">
    <citation type="submission" date="2020-09" db="EMBL/GenBank/DDBJ databases">
        <title>De no assembly of potato wild relative species, Solanum commersonii.</title>
        <authorList>
            <person name="Cho K."/>
        </authorList>
    </citation>
    <scope>NUCLEOTIDE SEQUENCE [LARGE SCALE GENOMIC DNA]</scope>
    <source>
        <strain evidence="1">LZ3.2</strain>
        <tissue evidence="1">Leaf</tissue>
    </source>
</reference>
<gene>
    <name evidence="1" type="ORF">H5410_032855</name>
</gene>
<proteinExistence type="predicted"/>
<dbReference type="OrthoDB" id="1309723at2759"/>
<dbReference type="EMBL" id="JACXVP010000006">
    <property type="protein sequence ID" value="KAG5601485.1"/>
    <property type="molecule type" value="Genomic_DNA"/>
</dbReference>
<evidence type="ECO:0000313" key="1">
    <source>
        <dbReference type="EMBL" id="KAG5601485.1"/>
    </source>
</evidence>
<accession>A0A9J5YNG4</accession>
<protein>
    <submittedName>
        <fullName evidence="1">Uncharacterized protein</fullName>
    </submittedName>
</protein>
<dbReference type="AlphaFoldDB" id="A0A9J5YNG4"/>
<comment type="caution">
    <text evidence="1">The sequence shown here is derived from an EMBL/GenBank/DDBJ whole genome shotgun (WGS) entry which is preliminary data.</text>
</comment>
<sequence length="83" mass="9322">MAVTEFVVAGGAYMGVWKETPKSWNCKSFSKTTVPIALCRNGSYHHMIASVIEASELTCEPNDLVISYQMNVREKIHPTFIKK</sequence>
<dbReference type="Proteomes" id="UP000824120">
    <property type="component" value="Chromosome 6"/>
</dbReference>
<keyword evidence="2" id="KW-1185">Reference proteome</keyword>
<name>A0A9J5YNG4_SOLCO</name>
<evidence type="ECO:0000313" key="2">
    <source>
        <dbReference type="Proteomes" id="UP000824120"/>
    </source>
</evidence>